<dbReference type="EMBL" id="JACXIZ010000001">
    <property type="protein sequence ID" value="MBD2843557.1"/>
    <property type="molecule type" value="Genomic_DNA"/>
</dbReference>
<dbReference type="AlphaFoldDB" id="A0A927GQA6"/>
<reference evidence="1" key="1">
    <citation type="submission" date="2020-09" db="EMBL/GenBank/DDBJ databases">
        <title>A novel bacterium of genus Paenibacillus, isolated from South China Sea.</title>
        <authorList>
            <person name="Huang H."/>
            <person name="Mo K."/>
            <person name="Hu Y."/>
        </authorList>
    </citation>
    <scope>NUCLEOTIDE SEQUENCE</scope>
    <source>
        <strain evidence="1">IB182496</strain>
    </source>
</reference>
<dbReference type="Proteomes" id="UP000621560">
    <property type="component" value="Unassembled WGS sequence"/>
</dbReference>
<protein>
    <submittedName>
        <fullName evidence="1">Uncharacterized protein</fullName>
    </submittedName>
</protein>
<name>A0A927GQA6_9BACL</name>
<dbReference type="RefSeq" id="WP_190913483.1">
    <property type="nucleotide sequence ID" value="NZ_JACXIZ010000001.1"/>
</dbReference>
<proteinExistence type="predicted"/>
<accession>A0A927GQA6</accession>
<comment type="caution">
    <text evidence="1">The sequence shown here is derived from an EMBL/GenBank/DDBJ whole genome shotgun (WGS) entry which is preliminary data.</text>
</comment>
<organism evidence="1 2">
    <name type="scientific">Paenibacillus sabuli</name>
    <dbReference type="NCBI Taxonomy" id="2772509"/>
    <lineage>
        <taxon>Bacteria</taxon>
        <taxon>Bacillati</taxon>
        <taxon>Bacillota</taxon>
        <taxon>Bacilli</taxon>
        <taxon>Bacillales</taxon>
        <taxon>Paenibacillaceae</taxon>
        <taxon>Paenibacillus</taxon>
    </lineage>
</organism>
<sequence>MPEYSQIQTYLKCDQSNIKEILLDFIAALNEIGIYENKIISAFNRLEWDIAEDGALSVTGGEETIELKIHGQQIHIRPFVMGWTLNSIKELQQSWLEVSLLLWTEEITQSSFCNTVREEYRSTIWEFMNVFSRIFNQSGVYFTNEATDGRPWEAIIQAEPSGTWMFDAAIINDVLIYYYKEIDDNNFFSKNNETKLLIARKDTWINEPW</sequence>
<keyword evidence="2" id="KW-1185">Reference proteome</keyword>
<gene>
    <name evidence="1" type="ORF">IDH44_00010</name>
</gene>
<evidence type="ECO:0000313" key="1">
    <source>
        <dbReference type="EMBL" id="MBD2843557.1"/>
    </source>
</evidence>
<evidence type="ECO:0000313" key="2">
    <source>
        <dbReference type="Proteomes" id="UP000621560"/>
    </source>
</evidence>